<name>A0A495SC95_9FLAO</name>
<sequence length="317" mass="36397">MIKKRIPLAVSFFIFSLTFSQKEISSGKILKEASEKSCQCLDTISAYNKTKDAINKEVSSCINDQVLPYLLAKSLSDSTKETDAKGKDKKQINLNISPESKEYKYAYYDIESYMMSNCDRIRDLADVVEKHDDSMPKNKDALSFYEAGIAASGKENWTEAIKNYKLALEKDPKFSYAWDNLGISYRRTGEYDNALSAYKKSLEINPKGKMALQNIPITYVYKKEYQKAIDAYLDFDRVYPGDAEVYYGIGHVYYNNLKDSEKALDYICKAYLIYTRQKSPYRSDAEAIISAIYKDMKAKGKIEKFNEILKNNKIDLN</sequence>
<dbReference type="Pfam" id="PF13181">
    <property type="entry name" value="TPR_8"/>
    <property type="match status" value="1"/>
</dbReference>
<dbReference type="PROSITE" id="PS50293">
    <property type="entry name" value="TPR_REGION"/>
    <property type="match status" value="1"/>
</dbReference>
<proteinExistence type="predicted"/>
<dbReference type="AlphaFoldDB" id="A0A495SC95"/>
<dbReference type="EMBL" id="RBXB01000002">
    <property type="protein sequence ID" value="RKS97862.1"/>
    <property type="molecule type" value="Genomic_DNA"/>
</dbReference>
<protein>
    <submittedName>
        <fullName evidence="4">Tetratricopeptide repeat protein</fullName>
    </submittedName>
</protein>
<dbReference type="Pfam" id="PF07719">
    <property type="entry name" value="TPR_2"/>
    <property type="match status" value="1"/>
</dbReference>
<organism evidence="4 5">
    <name type="scientific">Chryseobacterium defluvii</name>
    <dbReference type="NCBI Taxonomy" id="160396"/>
    <lineage>
        <taxon>Bacteria</taxon>
        <taxon>Pseudomonadati</taxon>
        <taxon>Bacteroidota</taxon>
        <taxon>Flavobacteriia</taxon>
        <taxon>Flavobacteriales</taxon>
        <taxon>Weeksellaceae</taxon>
        <taxon>Chryseobacterium group</taxon>
        <taxon>Chryseobacterium</taxon>
    </lineage>
</organism>
<dbReference type="PROSITE" id="PS50005">
    <property type="entry name" value="TPR"/>
    <property type="match status" value="2"/>
</dbReference>
<evidence type="ECO:0000256" key="2">
    <source>
        <dbReference type="ARBA" id="ARBA00022803"/>
    </source>
</evidence>
<feature type="repeat" description="TPR" evidence="3">
    <location>
        <begin position="175"/>
        <end position="208"/>
    </location>
</feature>
<keyword evidence="2 3" id="KW-0802">TPR repeat</keyword>
<dbReference type="RefSeq" id="WP_121461616.1">
    <property type="nucleotide sequence ID" value="NZ_RBXB01000002.1"/>
</dbReference>
<dbReference type="SMART" id="SM00028">
    <property type="entry name" value="TPR"/>
    <property type="match status" value="3"/>
</dbReference>
<dbReference type="PANTHER" id="PTHR12558:SF13">
    <property type="entry name" value="CELL DIVISION CYCLE PROTEIN 27 HOMOLOG"/>
    <property type="match status" value="1"/>
</dbReference>
<dbReference type="Gene3D" id="1.25.40.10">
    <property type="entry name" value="Tetratricopeptide repeat domain"/>
    <property type="match status" value="1"/>
</dbReference>
<reference evidence="4 5" key="1">
    <citation type="submission" date="2018-10" db="EMBL/GenBank/DDBJ databases">
        <title>Genomic Encyclopedia of Archaeal and Bacterial Type Strains, Phase II (KMG-II): from individual species to whole genera.</title>
        <authorList>
            <person name="Goeker M."/>
        </authorList>
    </citation>
    <scope>NUCLEOTIDE SEQUENCE [LARGE SCALE GENOMIC DNA]</scope>
    <source>
        <strain evidence="4 5">DSM 14219</strain>
    </source>
</reference>
<keyword evidence="5" id="KW-1185">Reference proteome</keyword>
<evidence type="ECO:0000313" key="5">
    <source>
        <dbReference type="Proteomes" id="UP000272428"/>
    </source>
</evidence>
<dbReference type="Proteomes" id="UP000272428">
    <property type="component" value="Unassembled WGS sequence"/>
</dbReference>
<feature type="repeat" description="TPR" evidence="3">
    <location>
        <begin position="141"/>
        <end position="174"/>
    </location>
</feature>
<dbReference type="InterPro" id="IPR013105">
    <property type="entry name" value="TPR_2"/>
</dbReference>
<dbReference type="PANTHER" id="PTHR12558">
    <property type="entry name" value="CELL DIVISION CYCLE 16,23,27"/>
    <property type="match status" value="1"/>
</dbReference>
<comment type="caution">
    <text evidence="4">The sequence shown here is derived from an EMBL/GenBank/DDBJ whole genome shotgun (WGS) entry which is preliminary data.</text>
</comment>
<dbReference type="InterPro" id="IPR019734">
    <property type="entry name" value="TPR_rpt"/>
</dbReference>
<evidence type="ECO:0000256" key="1">
    <source>
        <dbReference type="ARBA" id="ARBA00022737"/>
    </source>
</evidence>
<accession>A0A495SC95</accession>
<evidence type="ECO:0000256" key="3">
    <source>
        <dbReference type="PROSITE-ProRule" id="PRU00339"/>
    </source>
</evidence>
<dbReference type="OrthoDB" id="9811837at2"/>
<dbReference type="SUPFAM" id="SSF48452">
    <property type="entry name" value="TPR-like"/>
    <property type="match status" value="1"/>
</dbReference>
<dbReference type="InterPro" id="IPR011990">
    <property type="entry name" value="TPR-like_helical_dom_sf"/>
</dbReference>
<gene>
    <name evidence="4" type="ORF">BCF58_1996</name>
</gene>
<keyword evidence="1" id="KW-0677">Repeat</keyword>
<evidence type="ECO:0000313" key="4">
    <source>
        <dbReference type="EMBL" id="RKS97862.1"/>
    </source>
</evidence>